<evidence type="ECO:0000256" key="2">
    <source>
        <dbReference type="ARBA" id="ARBA00023163"/>
    </source>
</evidence>
<dbReference type="Proteomes" id="UP000799767">
    <property type="component" value="Unassembled WGS sequence"/>
</dbReference>
<proteinExistence type="predicted"/>
<accession>A0A6A6Q0S0</accession>
<gene>
    <name evidence="4" type="ORF">BDY17DRAFT_308701</name>
</gene>
<dbReference type="PANTHER" id="PTHR47840:SF1">
    <property type="entry name" value="ZN(II)2CYS6 TRANSCRIPTION FACTOR (EUROFUNG)"/>
    <property type="match status" value="1"/>
</dbReference>
<protein>
    <recommendedName>
        <fullName evidence="6">Transcription factor domain-containing protein</fullName>
    </recommendedName>
</protein>
<evidence type="ECO:0000313" key="4">
    <source>
        <dbReference type="EMBL" id="KAF2485283.1"/>
    </source>
</evidence>
<dbReference type="OrthoDB" id="5392779at2759"/>
<keyword evidence="1" id="KW-0805">Transcription regulation</keyword>
<dbReference type="RefSeq" id="XP_033591852.1">
    <property type="nucleotide sequence ID" value="XM_033735242.1"/>
</dbReference>
<reference evidence="4" key="1">
    <citation type="journal article" date="2020" name="Stud. Mycol.">
        <title>101 Dothideomycetes genomes: a test case for predicting lifestyles and emergence of pathogens.</title>
        <authorList>
            <person name="Haridas S."/>
            <person name="Albert R."/>
            <person name="Binder M."/>
            <person name="Bloem J."/>
            <person name="Labutti K."/>
            <person name="Salamov A."/>
            <person name="Andreopoulos B."/>
            <person name="Baker S."/>
            <person name="Barry K."/>
            <person name="Bills G."/>
            <person name="Bluhm B."/>
            <person name="Cannon C."/>
            <person name="Castanera R."/>
            <person name="Culley D."/>
            <person name="Daum C."/>
            <person name="Ezra D."/>
            <person name="Gonzalez J."/>
            <person name="Henrissat B."/>
            <person name="Kuo A."/>
            <person name="Liang C."/>
            <person name="Lipzen A."/>
            <person name="Lutzoni F."/>
            <person name="Magnuson J."/>
            <person name="Mondo S."/>
            <person name="Nolan M."/>
            <person name="Ohm R."/>
            <person name="Pangilinan J."/>
            <person name="Park H.-J."/>
            <person name="Ramirez L."/>
            <person name="Alfaro M."/>
            <person name="Sun H."/>
            <person name="Tritt A."/>
            <person name="Yoshinaga Y."/>
            <person name="Zwiers L.-H."/>
            <person name="Turgeon B."/>
            <person name="Goodwin S."/>
            <person name="Spatafora J."/>
            <person name="Crous P."/>
            <person name="Grigoriev I."/>
        </authorList>
    </citation>
    <scope>NUCLEOTIDE SEQUENCE</scope>
    <source>
        <strain evidence="4">CBS 113389</strain>
    </source>
</reference>
<keyword evidence="5" id="KW-1185">Reference proteome</keyword>
<keyword evidence="3" id="KW-0539">Nucleus</keyword>
<keyword evidence="2" id="KW-0804">Transcription</keyword>
<evidence type="ECO:0000313" key="5">
    <source>
        <dbReference type="Proteomes" id="UP000799767"/>
    </source>
</evidence>
<dbReference type="PANTHER" id="PTHR47840">
    <property type="entry name" value="ZN(II)2CYS6 TRANSCRIPTION FACTOR (EUROFUNG)-RELATED"/>
    <property type="match status" value="1"/>
</dbReference>
<organism evidence="4 5">
    <name type="scientific">Neohortaea acidophila</name>
    <dbReference type="NCBI Taxonomy" id="245834"/>
    <lineage>
        <taxon>Eukaryota</taxon>
        <taxon>Fungi</taxon>
        <taxon>Dikarya</taxon>
        <taxon>Ascomycota</taxon>
        <taxon>Pezizomycotina</taxon>
        <taxon>Dothideomycetes</taxon>
        <taxon>Dothideomycetidae</taxon>
        <taxon>Mycosphaerellales</taxon>
        <taxon>Teratosphaeriaceae</taxon>
        <taxon>Neohortaea</taxon>
    </lineage>
</organism>
<name>A0A6A6Q0S0_9PEZI</name>
<evidence type="ECO:0000256" key="1">
    <source>
        <dbReference type="ARBA" id="ARBA00023015"/>
    </source>
</evidence>
<sequence length="303" mass="34594">MHEELYLYQLGLVMGRISERNQSPEVDYAVTLEIDKVLESCRACMPSSWWQSNQFDTSSPQEIFAENSKKIRFHTTRRLLHLPFMLKGYNNPQFEPSRLATLEASAALISYYRRLREEDLSALKMCDMADFEVFCAALTITIDLLCRARPSDEARRSWQSVVNVAHDLHRVSEHVSCAVAAKAAKVLLELSAARHQWGLSNTRITLDIPYFGRICIRQLSMSNSFCRGDSNTQSPQQTSELGETANKRYDASLEGWCFPYPSDRAPRYNIELGISTVPDFDDTIDWSWFLSNEDLGVTTLPTI</sequence>
<dbReference type="EMBL" id="MU001633">
    <property type="protein sequence ID" value="KAF2485283.1"/>
    <property type="molecule type" value="Genomic_DNA"/>
</dbReference>
<dbReference type="GeneID" id="54476244"/>
<dbReference type="AlphaFoldDB" id="A0A6A6Q0S0"/>
<evidence type="ECO:0000256" key="3">
    <source>
        <dbReference type="ARBA" id="ARBA00023242"/>
    </source>
</evidence>
<dbReference type="CDD" id="cd12148">
    <property type="entry name" value="fungal_TF_MHR"/>
    <property type="match status" value="1"/>
</dbReference>
<evidence type="ECO:0008006" key="6">
    <source>
        <dbReference type="Google" id="ProtNLM"/>
    </source>
</evidence>